<dbReference type="PRINTS" id="PR01657">
    <property type="entry name" value="MCMFAMILY"/>
</dbReference>
<protein>
    <recommendedName>
        <fullName evidence="3">DNA helicase</fullName>
        <ecNumber evidence="3">3.6.4.12</ecNumber>
    </recommendedName>
    <alternativeName>
        <fullName evidence="12">Minichromosome maintenance 9</fullName>
    </alternativeName>
</protein>
<comment type="subcellular location">
    <subcellularLocation>
        <location evidence="1">Nucleus</location>
    </subcellularLocation>
</comment>
<dbReference type="GO" id="GO:0043596">
    <property type="term" value="C:nuclear replication fork"/>
    <property type="evidence" value="ECO:0007669"/>
    <property type="project" value="UniProtKB-ARBA"/>
</dbReference>
<comment type="similarity">
    <text evidence="2 14">Belongs to the MCM family.</text>
</comment>
<keyword evidence="17" id="KW-1185">Reference proteome</keyword>
<dbReference type="GO" id="GO:0042555">
    <property type="term" value="C:MCM complex"/>
    <property type="evidence" value="ECO:0007669"/>
    <property type="project" value="UniProtKB-ARBA"/>
</dbReference>
<evidence type="ECO:0000256" key="13">
    <source>
        <dbReference type="ARBA" id="ARBA00047995"/>
    </source>
</evidence>
<dbReference type="GO" id="GO:0000724">
    <property type="term" value="P:double-strand break repair via homologous recombination"/>
    <property type="evidence" value="ECO:0007669"/>
    <property type="project" value="TreeGrafter"/>
</dbReference>
<dbReference type="InterPro" id="IPR003593">
    <property type="entry name" value="AAA+_ATPase"/>
</dbReference>
<dbReference type="EC" id="3.6.4.12" evidence="3"/>
<dbReference type="GO" id="GO:0016787">
    <property type="term" value="F:hydrolase activity"/>
    <property type="evidence" value="ECO:0007669"/>
    <property type="project" value="UniProtKB-KW"/>
</dbReference>
<evidence type="ECO:0000256" key="1">
    <source>
        <dbReference type="ARBA" id="ARBA00004123"/>
    </source>
</evidence>
<evidence type="ECO:0000313" key="16">
    <source>
        <dbReference type="EMBL" id="RKP36181.1"/>
    </source>
</evidence>
<dbReference type="InterPro" id="IPR031327">
    <property type="entry name" value="MCM"/>
</dbReference>
<keyword evidence="9 14" id="KW-0238">DNA-binding</keyword>
<dbReference type="EMBL" id="ML002703">
    <property type="protein sequence ID" value="RKP36181.1"/>
    <property type="molecule type" value="Genomic_DNA"/>
</dbReference>
<evidence type="ECO:0000256" key="3">
    <source>
        <dbReference type="ARBA" id="ARBA00012551"/>
    </source>
</evidence>
<keyword evidence="11" id="KW-0539">Nucleus</keyword>
<dbReference type="STRING" id="215637.A0A4P9ZTL2"/>
<dbReference type="OrthoDB" id="6274823at2759"/>
<dbReference type="SMART" id="SM00382">
    <property type="entry name" value="AAA"/>
    <property type="match status" value="1"/>
</dbReference>
<dbReference type="InterPro" id="IPR041562">
    <property type="entry name" value="MCM_lid"/>
</dbReference>
<keyword evidence="5" id="KW-0227">DNA damage</keyword>
<evidence type="ECO:0000256" key="12">
    <source>
        <dbReference type="ARBA" id="ARBA00042301"/>
    </source>
</evidence>
<evidence type="ECO:0000256" key="11">
    <source>
        <dbReference type="ARBA" id="ARBA00023242"/>
    </source>
</evidence>
<comment type="catalytic activity">
    <reaction evidence="13">
        <text>ATP + H2O = ADP + phosphate + H(+)</text>
        <dbReference type="Rhea" id="RHEA:13065"/>
        <dbReference type="ChEBI" id="CHEBI:15377"/>
        <dbReference type="ChEBI" id="CHEBI:15378"/>
        <dbReference type="ChEBI" id="CHEBI:30616"/>
        <dbReference type="ChEBI" id="CHEBI:43474"/>
        <dbReference type="ChEBI" id="CHEBI:456216"/>
        <dbReference type="EC" id="3.6.4.12"/>
    </reaction>
</comment>
<evidence type="ECO:0000256" key="10">
    <source>
        <dbReference type="ARBA" id="ARBA00023204"/>
    </source>
</evidence>
<name>A0A4P9ZTL2_9FUNG</name>
<dbReference type="GO" id="GO:0005524">
    <property type="term" value="F:ATP binding"/>
    <property type="evidence" value="ECO:0007669"/>
    <property type="project" value="UniProtKB-KW"/>
</dbReference>
<evidence type="ECO:0000256" key="14">
    <source>
        <dbReference type="RuleBase" id="RU004070"/>
    </source>
</evidence>
<evidence type="ECO:0000256" key="8">
    <source>
        <dbReference type="ARBA" id="ARBA00022840"/>
    </source>
</evidence>
<proteinExistence type="inferred from homology"/>
<dbReference type="Pfam" id="PF17207">
    <property type="entry name" value="MCM_OB"/>
    <property type="match status" value="1"/>
</dbReference>
<evidence type="ECO:0000256" key="6">
    <source>
        <dbReference type="ARBA" id="ARBA00022801"/>
    </source>
</evidence>
<dbReference type="Pfam" id="PF26066">
    <property type="entry name" value="MCM9_N"/>
    <property type="match status" value="1"/>
</dbReference>
<accession>A0A4P9ZTL2</accession>
<dbReference type="Pfam" id="PF00493">
    <property type="entry name" value="MCM"/>
    <property type="match status" value="1"/>
</dbReference>
<evidence type="ECO:0000256" key="5">
    <source>
        <dbReference type="ARBA" id="ARBA00022763"/>
    </source>
</evidence>
<evidence type="ECO:0000256" key="4">
    <source>
        <dbReference type="ARBA" id="ARBA00022741"/>
    </source>
</evidence>
<dbReference type="Gene3D" id="2.40.50.140">
    <property type="entry name" value="Nucleic acid-binding proteins"/>
    <property type="match status" value="1"/>
</dbReference>
<keyword evidence="4 14" id="KW-0547">Nucleotide-binding</keyword>
<dbReference type="GO" id="GO:0006279">
    <property type="term" value="P:premeiotic DNA replication"/>
    <property type="evidence" value="ECO:0007669"/>
    <property type="project" value="UniProtKB-ARBA"/>
</dbReference>
<dbReference type="InterPro" id="IPR058768">
    <property type="entry name" value="MCM9_N"/>
</dbReference>
<dbReference type="GO" id="GO:0003697">
    <property type="term" value="F:single-stranded DNA binding"/>
    <property type="evidence" value="ECO:0007669"/>
    <property type="project" value="TreeGrafter"/>
</dbReference>
<dbReference type="InterPro" id="IPR012340">
    <property type="entry name" value="NA-bd_OB-fold"/>
</dbReference>
<dbReference type="GO" id="GO:0031261">
    <property type="term" value="C:DNA replication preinitiation complex"/>
    <property type="evidence" value="ECO:0007669"/>
    <property type="project" value="UniProtKB-ARBA"/>
</dbReference>
<reference evidence="17" key="1">
    <citation type="journal article" date="2018" name="Nat. Microbiol.">
        <title>Leveraging single-cell genomics to expand the fungal tree of life.</title>
        <authorList>
            <person name="Ahrendt S.R."/>
            <person name="Quandt C.A."/>
            <person name="Ciobanu D."/>
            <person name="Clum A."/>
            <person name="Salamov A."/>
            <person name="Andreopoulos B."/>
            <person name="Cheng J.F."/>
            <person name="Woyke T."/>
            <person name="Pelin A."/>
            <person name="Henrissat B."/>
            <person name="Reynolds N.K."/>
            <person name="Benny G.L."/>
            <person name="Smith M.E."/>
            <person name="James T.Y."/>
            <person name="Grigoriev I.V."/>
        </authorList>
    </citation>
    <scope>NUCLEOTIDE SEQUENCE [LARGE SCALE GENOMIC DNA]</scope>
    <source>
        <strain evidence="17">RSA 468</strain>
    </source>
</reference>
<dbReference type="InterPro" id="IPR001208">
    <property type="entry name" value="MCM_dom"/>
</dbReference>
<keyword evidence="10" id="KW-0234">DNA repair</keyword>
<dbReference type="Gene3D" id="3.40.50.300">
    <property type="entry name" value="P-loop containing nucleotide triphosphate hydrolases"/>
    <property type="match status" value="1"/>
</dbReference>
<dbReference type="Pfam" id="PF17855">
    <property type="entry name" value="MCM_lid"/>
    <property type="match status" value="1"/>
</dbReference>
<keyword evidence="6" id="KW-0378">Hydrolase</keyword>
<organism evidence="16 17">
    <name type="scientific">Dimargaris cristalligena</name>
    <dbReference type="NCBI Taxonomy" id="215637"/>
    <lineage>
        <taxon>Eukaryota</taxon>
        <taxon>Fungi</taxon>
        <taxon>Fungi incertae sedis</taxon>
        <taxon>Zoopagomycota</taxon>
        <taxon>Kickxellomycotina</taxon>
        <taxon>Dimargaritomycetes</taxon>
        <taxon>Dimargaritales</taxon>
        <taxon>Dimargaritaceae</taxon>
        <taxon>Dimargaris</taxon>
    </lineage>
</organism>
<dbReference type="GO" id="GO:0017116">
    <property type="term" value="F:single-stranded DNA helicase activity"/>
    <property type="evidence" value="ECO:0007669"/>
    <property type="project" value="TreeGrafter"/>
</dbReference>
<evidence type="ECO:0000256" key="7">
    <source>
        <dbReference type="ARBA" id="ARBA00022806"/>
    </source>
</evidence>
<dbReference type="PANTHER" id="PTHR11630:SF48">
    <property type="entry name" value="DNA HELICASE MCM9"/>
    <property type="match status" value="1"/>
</dbReference>
<dbReference type="Proteomes" id="UP000268162">
    <property type="component" value="Unassembled WGS sequence"/>
</dbReference>
<dbReference type="GO" id="GO:0005656">
    <property type="term" value="C:nuclear pre-replicative complex"/>
    <property type="evidence" value="ECO:0007669"/>
    <property type="project" value="UniProtKB-ARBA"/>
</dbReference>
<sequence>MKYIADEDLDKYRLLLTDELVDRYFDPLQTLLFEPDENQQYAFPFSLLELLDTSPELGHCLFRYPAELLPVLDQALQVAQVRVKHNHPLHADMTVKKQAHARIASLPHCPELFRTAIPSSDDMGPLLCLTGTVIRTGMVKVVETQRFYSCTTCKGIFGVRADMEQYNLVPKPVRCQAEAPASGQDGPCRGNKFMPVSDSTISTALLDGRFVGDTCTDYQELKIQEQVNKLAVGSIPHSIVVILENDLVDRAKSGDDVTVVGYLIRRWRAAYENDRCDIELTILANNLILHNNQSAGVSVTEEMKSDFAAFWDQYRGRPMVGRNLILASFCDSVCGLYIIKLAVLLVLIGGVERVDPSGTRVRGETHLLLVGDPGTGKSQFLKYAAKLVPRSVLTTGIGSSSAGLTVTAVKDGGEWQLEAGALVLADRGLCCIDEFGSIREHDKTAILEAMEQQTISIAKAGIVCKLNSRCTVLAATNPKGKYDPDQSLTVNLALASPLLSRFDLILVLLDTPNEEWDRAISSFILETEGQTLQEGHQSGDRWNYEKLQGYLQFIKGTYQPQQTQHSQQILSQYYQLQRQADSRSAARTTVRLLESLIRLSQAHARLMARTRVTVQDAVVVILLMEASMQGSSIMVGESLLHAVFPANPDEDYYQQEQAVLTKLGLGHLSTAYRSANEPSSQWPTPHS</sequence>
<evidence type="ECO:0000256" key="9">
    <source>
        <dbReference type="ARBA" id="ARBA00023125"/>
    </source>
</evidence>
<dbReference type="AlphaFoldDB" id="A0A4P9ZTL2"/>
<dbReference type="FunFam" id="3.40.50.300:FF:000671">
    <property type="entry name" value="DNA helicase MCM9 isoform X1"/>
    <property type="match status" value="1"/>
</dbReference>
<evidence type="ECO:0000313" key="17">
    <source>
        <dbReference type="Proteomes" id="UP000268162"/>
    </source>
</evidence>
<dbReference type="PANTHER" id="PTHR11630">
    <property type="entry name" value="DNA REPLICATION LICENSING FACTOR MCM FAMILY MEMBER"/>
    <property type="match status" value="1"/>
</dbReference>
<dbReference type="SUPFAM" id="SSF50249">
    <property type="entry name" value="Nucleic acid-binding proteins"/>
    <property type="match status" value="1"/>
</dbReference>
<keyword evidence="7" id="KW-0347">Helicase</keyword>
<feature type="domain" description="MCM C-terminal AAA(+) ATPase" evidence="15">
    <location>
        <begin position="321"/>
        <end position="524"/>
    </location>
</feature>
<dbReference type="SMART" id="SM00350">
    <property type="entry name" value="MCM"/>
    <property type="match status" value="1"/>
</dbReference>
<gene>
    <name evidence="16" type="ORF">BJ085DRAFT_35881</name>
</gene>
<dbReference type="InterPro" id="IPR027417">
    <property type="entry name" value="P-loop_NTPase"/>
</dbReference>
<keyword evidence="8 14" id="KW-0067">ATP-binding</keyword>
<evidence type="ECO:0000256" key="2">
    <source>
        <dbReference type="ARBA" id="ARBA00008010"/>
    </source>
</evidence>
<evidence type="ECO:0000259" key="15">
    <source>
        <dbReference type="PROSITE" id="PS50051"/>
    </source>
</evidence>
<dbReference type="PROSITE" id="PS50051">
    <property type="entry name" value="MCM_2"/>
    <property type="match status" value="1"/>
</dbReference>
<dbReference type="InterPro" id="IPR033762">
    <property type="entry name" value="MCM_OB"/>
</dbReference>
<dbReference type="SUPFAM" id="SSF52540">
    <property type="entry name" value="P-loop containing nucleoside triphosphate hydrolases"/>
    <property type="match status" value="1"/>
</dbReference>